<dbReference type="CDD" id="cd02440">
    <property type="entry name" value="AdoMet_MTases"/>
    <property type="match status" value="1"/>
</dbReference>
<comment type="caution">
    <text evidence="14">The sequence shown here is derived from an EMBL/GenBank/DDBJ whole genome shotgun (WGS) entry which is preliminary data.</text>
</comment>
<evidence type="ECO:0000256" key="2">
    <source>
        <dbReference type="ARBA" id="ARBA00005369"/>
    </source>
</evidence>
<reference evidence="15" key="1">
    <citation type="submission" date="2017-09" db="EMBL/GenBank/DDBJ databases">
        <title>Depth-based differentiation of microbial function through sediment-hosted aquifers and enrichment of novel symbionts in the deep terrestrial subsurface.</title>
        <authorList>
            <person name="Probst A.J."/>
            <person name="Ladd B."/>
            <person name="Jarett J.K."/>
            <person name="Geller-Mcgrath D.E."/>
            <person name="Sieber C.M.K."/>
            <person name="Emerson J.B."/>
            <person name="Anantharaman K."/>
            <person name="Thomas B.C."/>
            <person name="Malmstrom R."/>
            <person name="Stieglmeier M."/>
            <person name="Klingl A."/>
            <person name="Woyke T."/>
            <person name="Ryan C.M."/>
            <person name="Banfield J.F."/>
        </authorList>
    </citation>
    <scope>NUCLEOTIDE SEQUENCE [LARGE SCALE GENOMIC DNA]</scope>
</reference>
<evidence type="ECO:0000256" key="12">
    <source>
        <dbReference type="PROSITE-ProRule" id="PRU01023"/>
    </source>
</evidence>
<keyword evidence="7 12" id="KW-0808">Transferase</keyword>
<evidence type="ECO:0000256" key="1">
    <source>
        <dbReference type="ARBA" id="ARBA00004496"/>
    </source>
</evidence>
<feature type="domain" description="SAM-dependent MTase RsmB/NOP-type" evidence="13">
    <location>
        <begin position="1"/>
        <end position="155"/>
    </location>
</feature>
<evidence type="ECO:0000256" key="8">
    <source>
        <dbReference type="ARBA" id="ARBA00022691"/>
    </source>
</evidence>
<dbReference type="PROSITE" id="PS51686">
    <property type="entry name" value="SAM_MT_RSMB_NOP"/>
    <property type="match status" value="1"/>
</dbReference>
<evidence type="ECO:0000256" key="7">
    <source>
        <dbReference type="ARBA" id="ARBA00022679"/>
    </source>
</evidence>
<evidence type="ECO:0000256" key="5">
    <source>
        <dbReference type="ARBA" id="ARBA00022490"/>
    </source>
</evidence>
<evidence type="ECO:0000313" key="14">
    <source>
        <dbReference type="EMBL" id="PIW76587.1"/>
    </source>
</evidence>
<dbReference type="PANTHER" id="PTHR11579:SF0">
    <property type="entry name" value="PROTEIN-L-ISOASPARTATE(D-ASPARTATE) O-METHYLTRANSFERASE"/>
    <property type="match status" value="1"/>
</dbReference>
<dbReference type="AlphaFoldDB" id="A0A2M7IJ78"/>
<comment type="similarity">
    <text evidence="2">Belongs to the methyltransferase superfamily. L-isoaspartyl/D-aspartyl protein methyltransferase family.</text>
</comment>
<evidence type="ECO:0000313" key="15">
    <source>
        <dbReference type="Proteomes" id="UP000229561"/>
    </source>
</evidence>
<feature type="non-terminal residue" evidence="14">
    <location>
        <position position="155"/>
    </location>
</feature>
<keyword evidence="12" id="KW-0694">RNA-binding</keyword>
<evidence type="ECO:0000256" key="9">
    <source>
        <dbReference type="ARBA" id="ARBA00030757"/>
    </source>
</evidence>
<dbReference type="PROSITE" id="PS01279">
    <property type="entry name" value="PCMT"/>
    <property type="match status" value="1"/>
</dbReference>
<evidence type="ECO:0000256" key="6">
    <source>
        <dbReference type="ARBA" id="ARBA00022603"/>
    </source>
</evidence>
<dbReference type="EMBL" id="PFGY01000016">
    <property type="protein sequence ID" value="PIW76587.1"/>
    <property type="molecule type" value="Genomic_DNA"/>
</dbReference>
<feature type="binding site" evidence="12">
    <location>
        <position position="105"/>
    </location>
    <ligand>
        <name>S-adenosyl-L-methionine</name>
        <dbReference type="ChEBI" id="CHEBI:59789"/>
    </ligand>
</feature>
<proteinExistence type="inferred from homology"/>
<comment type="caution">
    <text evidence="12">Lacks conserved residue(s) required for the propagation of feature annotation.</text>
</comment>
<dbReference type="InterPro" id="IPR000682">
    <property type="entry name" value="PCMT"/>
</dbReference>
<accession>A0A2M7IJ78</accession>
<dbReference type="Proteomes" id="UP000229561">
    <property type="component" value="Unassembled WGS sequence"/>
</dbReference>
<keyword evidence="5" id="KW-0963">Cytoplasm</keyword>
<dbReference type="Pfam" id="PF01135">
    <property type="entry name" value="PCMT"/>
    <property type="match status" value="1"/>
</dbReference>
<evidence type="ECO:0000256" key="11">
    <source>
        <dbReference type="ARBA" id="ARBA00031350"/>
    </source>
</evidence>
<dbReference type="GO" id="GO:0032259">
    <property type="term" value="P:methylation"/>
    <property type="evidence" value="ECO:0007669"/>
    <property type="project" value="UniProtKB-KW"/>
</dbReference>
<dbReference type="SUPFAM" id="SSF53335">
    <property type="entry name" value="S-adenosyl-L-methionine-dependent methyltransferases"/>
    <property type="match status" value="1"/>
</dbReference>
<protein>
    <recommendedName>
        <fullName evidence="4">Protein-L-isoaspartate O-methyltransferase</fullName>
        <ecNumber evidence="3">2.1.1.77</ecNumber>
    </recommendedName>
    <alternativeName>
        <fullName evidence="11">L-isoaspartyl protein carboxyl methyltransferase</fullName>
    </alternativeName>
    <alternativeName>
        <fullName evidence="9">Protein L-isoaspartyl methyltransferase</fullName>
    </alternativeName>
    <alternativeName>
        <fullName evidence="10">Protein-beta-aspartate methyltransferase</fullName>
    </alternativeName>
</protein>
<dbReference type="InterPro" id="IPR001678">
    <property type="entry name" value="MeTrfase_RsmB-F_NOP2_dom"/>
</dbReference>
<dbReference type="GO" id="GO:0004719">
    <property type="term" value="F:protein-L-isoaspartate (D-aspartate) O-methyltransferase activity"/>
    <property type="evidence" value="ECO:0007669"/>
    <property type="project" value="UniProtKB-EC"/>
</dbReference>
<evidence type="ECO:0000256" key="3">
    <source>
        <dbReference type="ARBA" id="ARBA00011890"/>
    </source>
</evidence>
<feature type="binding site" evidence="12">
    <location>
        <position position="135"/>
    </location>
    <ligand>
        <name>S-adenosyl-L-methionine</name>
        <dbReference type="ChEBI" id="CHEBI:59789"/>
    </ligand>
</feature>
<dbReference type="GO" id="GO:0005737">
    <property type="term" value="C:cytoplasm"/>
    <property type="evidence" value="ECO:0007669"/>
    <property type="project" value="UniProtKB-SubCell"/>
</dbReference>
<comment type="similarity">
    <text evidence="12">Belongs to the class I-like SAM-binding methyltransferase superfamily. RsmB/NOP family.</text>
</comment>
<dbReference type="Gene3D" id="3.40.50.150">
    <property type="entry name" value="Vaccinia Virus protein VP39"/>
    <property type="match status" value="1"/>
</dbReference>
<comment type="subcellular location">
    <subcellularLocation>
        <location evidence="1">Cytoplasm</location>
    </subcellularLocation>
</comment>
<dbReference type="EC" id="2.1.1.77" evidence="3"/>
<dbReference type="InterPro" id="IPR029063">
    <property type="entry name" value="SAM-dependent_MTases_sf"/>
</dbReference>
<keyword evidence="6 12" id="KW-0489">Methyltransferase</keyword>
<organism evidence="14 15">
    <name type="scientific">Candidatus Portnoybacteria bacterium CG_4_8_14_3_um_filter_40_10</name>
    <dbReference type="NCBI Taxonomy" id="1974801"/>
    <lineage>
        <taxon>Bacteria</taxon>
        <taxon>Candidatus Portnoyibacteriota</taxon>
    </lineage>
</organism>
<evidence type="ECO:0000256" key="10">
    <source>
        <dbReference type="ARBA" id="ARBA00031323"/>
    </source>
</evidence>
<sequence length="155" mass="16980">MTHNELINNIIKDGYLKTPRIIKAFKKIDRKNFVPEDFKEEAYVNAPLPIGFGQTISQPLTVAFMIELLEPEPGNIILDVGAGSGWQTAILAEIVGKYGKVFAIELIEKLAEFGKANVDKYDFIKKGRVEFVQGDGSLGLPGKAPFDRIIAAASG</sequence>
<keyword evidence="8 12" id="KW-0949">S-adenosyl-L-methionine</keyword>
<gene>
    <name evidence="14" type="ORF">CO001_00605</name>
</gene>
<evidence type="ECO:0000259" key="13">
    <source>
        <dbReference type="PROSITE" id="PS51686"/>
    </source>
</evidence>
<evidence type="ECO:0000256" key="4">
    <source>
        <dbReference type="ARBA" id="ARBA00013346"/>
    </source>
</evidence>
<dbReference type="GO" id="GO:0003723">
    <property type="term" value="F:RNA binding"/>
    <property type="evidence" value="ECO:0007669"/>
    <property type="project" value="UniProtKB-UniRule"/>
</dbReference>
<name>A0A2M7IJ78_9BACT</name>
<dbReference type="PANTHER" id="PTHR11579">
    <property type="entry name" value="PROTEIN-L-ISOASPARTATE O-METHYLTRANSFERASE"/>
    <property type="match status" value="1"/>
</dbReference>